<organism evidence="1">
    <name type="scientific">marine metagenome</name>
    <dbReference type="NCBI Taxonomy" id="408172"/>
    <lineage>
        <taxon>unclassified sequences</taxon>
        <taxon>metagenomes</taxon>
        <taxon>ecological metagenomes</taxon>
    </lineage>
</organism>
<protein>
    <recommendedName>
        <fullName evidence="2">Helix-turn-helix type 11 domain-containing protein</fullName>
    </recommendedName>
</protein>
<dbReference type="EMBL" id="UINC01186090">
    <property type="protein sequence ID" value="SVD98141.1"/>
    <property type="molecule type" value="Genomic_DNA"/>
</dbReference>
<name>A0A382ZRP8_9ZZZZ</name>
<evidence type="ECO:0008006" key="2">
    <source>
        <dbReference type="Google" id="ProtNLM"/>
    </source>
</evidence>
<proteinExistence type="predicted"/>
<sequence length="116" mass="13484">MTMTKYNDVINKNVILEDGCEFSDSCLNCPLPLCKYDDPILDKSKLKNNRNLLIMTMKNSEFSNKNIAKALKISTRTVHRVINNNKRGSISEEQRFVLELRNQNLIKKYSLISMRN</sequence>
<evidence type="ECO:0000313" key="1">
    <source>
        <dbReference type="EMBL" id="SVD98141.1"/>
    </source>
</evidence>
<dbReference type="AlphaFoldDB" id="A0A382ZRP8"/>
<reference evidence="1" key="1">
    <citation type="submission" date="2018-05" db="EMBL/GenBank/DDBJ databases">
        <authorList>
            <person name="Lanie J.A."/>
            <person name="Ng W.-L."/>
            <person name="Kazmierczak K.M."/>
            <person name="Andrzejewski T.M."/>
            <person name="Davidsen T.M."/>
            <person name="Wayne K.J."/>
            <person name="Tettelin H."/>
            <person name="Glass J.I."/>
            <person name="Rusch D."/>
            <person name="Podicherti R."/>
            <person name="Tsui H.-C.T."/>
            <person name="Winkler M.E."/>
        </authorList>
    </citation>
    <scope>NUCLEOTIDE SEQUENCE</scope>
</reference>
<gene>
    <name evidence="1" type="ORF">METZ01_LOCUS450995</name>
</gene>
<accession>A0A382ZRP8</accession>